<keyword evidence="4" id="KW-0539">Nucleus</keyword>
<dbReference type="OrthoDB" id="4150114at2759"/>
<dbReference type="GO" id="GO:0005634">
    <property type="term" value="C:nucleus"/>
    <property type="evidence" value="ECO:0007669"/>
    <property type="project" value="TreeGrafter"/>
</dbReference>
<dbReference type="GO" id="GO:0000981">
    <property type="term" value="F:DNA-binding transcription factor activity, RNA polymerase II-specific"/>
    <property type="evidence" value="ECO:0007669"/>
    <property type="project" value="InterPro"/>
</dbReference>
<protein>
    <recommendedName>
        <fullName evidence="6">Zn(2)-C6 fungal-type domain-containing protein</fullName>
    </recommendedName>
</protein>
<dbReference type="InterPro" id="IPR036864">
    <property type="entry name" value="Zn2-C6_fun-type_DNA-bd_sf"/>
</dbReference>
<dbReference type="SUPFAM" id="SSF57701">
    <property type="entry name" value="Zn2/Cys6 DNA-binding domain"/>
    <property type="match status" value="1"/>
</dbReference>
<dbReference type="PANTHER" id="PTHR37534:SF9">
    <property type="entry name" value="ZN(II)2CYS6 TRANSCRIPTION FACTOR (EUROFUNG)"/>
    <property type="match status" value="1"/>
</dbReference>
<evidence type="ECO:0000259" key="6">
    <source>
        <dbReference type="PROSITE" id="PS50048"/>
    </source>
</evidence>
<evidence type="ECO:0000313" key="7">
    <source>
        <dbReference type="EMBL" id="PKX96002.1"/>
    </source>
</evidence>
<evidence type="ECO:0000256" key="2">
    <source>
        <dbReference type="ARBA" id="ARBA00023125"/>
    </source>
</evidence>
<organism evidence="7 8">
    <name type="scientific">Aspergillus novofumigatus (strain IBT 16806)</name>
    <dbReference type="NCBI Taxonomy" id="1392255"/>
    <lineage>
        <taxon>Eukaryota</taxon>
        <taxon>Fungi</taxon>
        <taxon>Dikarya</taxon>
        <taxon>Ascomycota</taxon>
        <taxon>Pezizomycotina</taxon>
        <taxon>Eurotiomycetes</taxon>
        <taxon>Eurotiomycetidae</taxon>
        <taxon>Eurotiales</taxon>
        <taxon>Aspergillaceae</taxon>
        <taxon>Aspergillus</taxon>
        <taxon>Aspergillus subgen. Fumigati</taxon>
    </lineage>
</organism>
<dbReference type="OMA" id="HASTNHL"/>
<feature type="region of interest" description="Disordered" evidence="5">
    <location>
        <begin position="1"/>
        <end position="33"/>
    </location>
</feature>
<dbReference type="CDD" id="cd00067">
    <property type="entry name" value="GAL4"/>
    <property type="match status" value="1"/>
</dbReference>
<name>A0A2I1CEF5_ASPN1</name>
<dbReference type="PANTHER" id="PTHR37534">
    <property type="entry name" value="TRANSCRIPTIONAL ACTIVATOR PROTEIN UGA3"/>
    <property type="match status" value="1"/>
</dbReference>
<dbReference type="AlphaFoldDB" id="A0A2I1CEF5"/>
<feature type="compositionally biased region" description="Low complexity" evidence="5">
    <location>
        <begin position="71"/>
        <end position="84"/>
    </location>
</feature>
<dbReference type="GeneID" id="36530704"/>
<accession>A0A2I1CEF5</accession>
<dbReference type="Proteomes" id="UP000234474">
    <property type="component" value="Unassembled WGS sequence"/>
</dbReference>
<proteinExistence type="predicted"/>
<dbReference type="GO" id="GO:0008270">
    <property type="term" value="F:zinc ion binding"/>
    <property type="evidence" value="ECO:0007669"/>
    <property type="project" value="InterPro"/>
</dbReference>
<keyword evidence="1" id="KW-0805">Transcription regulation</keyword>
<reference evidence="8" key="1">
    <citation type="journal article" date="2018" name="Proc. Natl. Acad. Sci. U.S.A.">
        <title>Linking secondary metabolites to gene clusters through genome sequencing of six diverse Aspergillus species.</title>
        <authorList>
            <person name="Kaerboelling I."/>
            <person name="Vesth T.C."/>
            <person name="Frisvad J.C."/>
            <person name="Nybo J.L."/>
            <person name="Theobald S."/>
            <person name="Kuo A."/>
            <person name="Bowyer P."/>
            <person name="Matsuda Y."/>
            <person name="Mondo S."/>
            <person name="Lyhne E.K."/>
            <person name="Kogle M.E."/>
            <person name="Clum A."/>
            <person name="Lipzen A."/>
            <person name="Salamov A."/>
            <person name="Ngan C.Y."/>
            <person name="Daum C."/>
            <person name="Chiniquy J."/>
            <person name="Barry K."/>
            <person name="LaButti K."/>
            <person name="Haridas S."/>
            <person name="Simmons B.A."/>
            <person name="Magnuson J.K."/>
            <person name="Mortensen U.H."/>
            <person name="Larsen T.O."/>
            <person name="Grigoriev I.V."/>
            <person name="Baker S.E."/>
            <person name="Andersen M.R."/>
        </authorList>
    </citation>
    <scope>NUCLEOTIDE SEQUENCE [LARGE SCALE GENOMIC DNA]</scope>
    <source>
        <strain evidence="8">IBT 16806</strain>
    </source>
</reference>
<evidence type="ECO:0000256" key="3">
    <source>
        <dbReference type="ARBA" id="ARBA00023163"/>
    </source>
</evidence>
<dbReference type="SMART" id="SM00066">
    <property type="entry name" value="GAL4"/>
    <property type="match status" value="1"/>
</dbReference>
<evidence type="ECO:0000256" key="4">
    <source>
        <dbReference type="ARBA" id="ARBA00023242"/>
    </source>
</evidence>
<dbReference type="VEuPathDB" id="FungiDB:P174DRAFT_387868"/>
<gene>
    <name evidence="7" type="ORF">P174DRAFT_387868</name>
</gene>
<evidence type="ECO:0000313" key="8">
    <source>
        <dbReference type="Proteomes" id="UP000234474"/>
    </source>
</evidence>
<feature type="region of interest" description="Disordered" evidence="5">
    <location>
        <begin position="71"/>
        <end position="90"/>
    </location>
</feature>
<sequence>MPMRSPSTKHAKSNIQRRHSGCRPCRRRGKKCDETKPCCRACARLSLECSYGVDVTFRNLDAALFQQHATAQRASSPSATRSSPHTLDNWRSASYSSDELNSVGRLYKPNLPAAVDSGDSLEISYWGHFQRHVRHLLPTASLIFTDRCLQSPCLRFAVLCISASNLSMLNARVQSRIMAGDNQRSVFSPLVNNLHHSQAQKYHDQALWYCRLAEAGEVECQASAVLAAHILLAYYHHASTNHLKFRRAVWDSVRFVLRNREKIMGSTDGADSLQMWYRLCMSHRLAKPPALLLEGEGASSFGPNRFPDAMDHIYLSCIRGMSVGDLIYDILIKSIEIRTRLIVFRCVASRCHISELSSEIGSITHDVLSKMLGRHYTLDESAEAREGFVRGPHLLKLLDVQRERLKVWKSRLKEDQLPVHYLSKTCMQRPTGPAASTPSMCQPFPTHRDAMNALYCMICEIIFQEPHGFPKSDRVVPGGCEDLTTLMDNLAHRMCQIIGTLDFTTSNTSDVYTFSLAETLLQLVFLYRSDAIFHYILDVMWPRLETSARGYEHSHYPTHLVKRIITQIREYWAQGRVVNFALPAVAEDAPKLQLLDIHHPIDLVVCGYNKDGQHFIEKIPLP</sequence>
<evidence type="ECO:0000256" key="5">
    <source>
        <dbReference type="SAM" id="MobiDB-lite"/>
    </source>
</evidence>
<comment type="caution">
    <text evidence="7">The sequence shown here is derived from an EMBL/GenBank/DDBJ whole genome shotgun (WGS) entry which is preliminary data.</text>
</comment>
<keyword evidence="2" id="KW-0238">DNA-binding</keyword>
<keyword evidence="3" id="KW-0804">Transcription</keyword>
<dbReference type="RefSeq" id="XP_024684597.1">
    <property type="nucleotide sequence ID" value="XM_024823379.1"/>
</dbReference>
<feature type="compositionally biased region" description="Basic residues" evidence="5">
    <location>
        <begin position="7"/>
        <end position="30"/>
    </location>
</feature>
<dbReference type="Pfam" id="PF00172">
    <property type="entry name" value="Zn_clus"/>
    <property type="match status" value="1"/>
</dbReference>
<feature type="domain" description="Zn(2)-C6 fungal-type" evidence="6">
    <location>
        <begin position="21"/>
        <end position="51"/>
    </location>
</feature>
<dbReference type="STRING" id="1392255.A0A2I1CEF5"/>
<keyword evidence="8" id="KW-1185">Reference proteome</keyword>
<dbReference type="EMBL" id="MSZS01000003">
    <property type="protein sequence ID" value="PKX96002.1"/>
    <property type="molecule type" value="Genomic_DNA"/>
</dbReference>
<dbReference type="PROSITE" id="PS50048">
    <property type="entry name" value="ZN2_CY6_FUNGAL_2"/>
    <property type="match status" value="1"/>
</dbReference>
<dbReference type="Gene3D" id="4.10.240.10">
    <property type="entry name" value="Zn(2)-C6 fungal-type DNA-binding domain"/>
    <property type="match status" value="1"/>
</dbReference>
<dbReference type="GO" id="GO:0000976">
    <property type="term" value="F:transcription cis-regulatory region binding"/>
    <property type="evidence" value="ECO:0007669"/>
    <property type="project" value="TreeGrafter"/>
</dbReference>
<dbReference type="GO" id="GO:0045944">
    <property type="term" value="P:positive regulation of transcription by RNA polymerase II"/>
    <property type="evidence" value="ECO:0007669"/>
    <property type="project" value="TreeGrafter"/>
</dbReference>
<dbReference type="InterPro" id="IPR001138">
    <property type="entry name" value="Zn2Cys6_DnaBD"/>
</dbReference>
<evidence type="ECO:0000256" key="1">
    <source>
        <dbReference type="ARBA" id="ARBA00023015"/>
    </source>
</evidence>